<dbReference type="Proteomes" id="UP000838102">
    <property type="component" value="Unassembled WGS sequence"/>
</dbReference>
<dbReference type="PROSITE" id="PS01302">
    <property type="entry name" value="UPF0758"/>
    <property type="match status" value="1"/>
</dbReference>
<evidence type="ECO:0000256" key="4">
    <source>
        <dbReference type="ARBA" id="ARBA00022801"/>
    </source>
</evidence>
<keyword evidence="4" id="KW-0378">Hydrolase</keyword>
<dbReference type="InterPro" id="IPR037518">
    <property type="entry name" value="MPN"/>
</dbReference>
<dbReference type="InterPro" id="IPR025657">
    <property type="entry name" value="RadC_JAB"/>
</dbReference>
<dbReference type="CDD" id="cd08071">
    <property type="entry name" value="MPN_DUF2466"/>
    <property type="match status" value="1"/>
</dbReference>
<proteinExistence type="inferred from homology"/>
<organism evidence="8 9">
    <name type="scientific">Convivina praedatoris</name>
    <dbReference type="NCBI Taxonomy" id="2880963"/>
    <lineage>
        <taxon>Bacteria</taxon>
        <taxon>Bacillati</taxon>
        <taxon>Bacillota</taxon>
        <taxon>Bacilli</taxon>
        <taxon>Lactobacillales</taxon>
        <taxon>Lactobacillaceae</taxon>
        <taxon>Convivina</taxon>
    </lineage>
</organism>
<evidence type="ECO:0000256" key="2">
    <source>
        <dbReference type="ARBA" id="ARBA00022670"/>
    </source>
</evidence>
<keyword evidence="3" id="KW-0479">Metal-binding</keyword>
<dbReference type="Pfam" id="PF04002">
    <property type="entry name" value="RadC"/>
    <property type="match status" value="1"/>
</dbReference>
<dbReference type="InterPro" id="IPR020891">
    <property type="entry name" value="UPF0758_CS"/>
</dbReference>
<accession>A0ABM9D158</accession>
<evidence type="ECO:0000256" key="5">
    <source>
        <dbReference type="ARBA" id="ARBA00022833"/>
    </source>
</evidence>
<keyword evidence="9" id="KW-1185">Reference proteome</keyword>
<dbReference type="SUPFAM" id="SSF102712">
    <property type="entry name" value="JAB1/MPN domain"/>
    <property type="match status" value="1"/>
</dbReference>
<dbReference type="EMBL" id="CAKOEU010000002">
    <property type="protein sequence ID" value="CAH1852590.1"/>
    <property type="molecule type" value="Genomic_DNA"/>
</dbReference>
<dbReference type="PANTHER" id="PTHR30471">
    <property type="entry name" value="DNA REPAIR PROTEIN RADC"/>
    <property type="match status" value="1"/>
</dbReference>
<dbReference type="PROSITE" id="PS50249">
    <property type="entry name" value="MPN"/>
    <property type="match status" value="1"/>
</dbReference>
<reference evidence="8" key="1">
    <citation type="submission" date="2022-03" db="EMBL/GenBank/DDBJ databases">
        <authorList>
            <person name="Hettiarachchi G."/>
        </authorList>
    </citation>
    <scope>NUCLEOTIDE SEQUENCE</scope>
    <source>
        <strain evidence="8">LMG 32447</strain>
    </source>
</reference>
<comment type="similarity">
    <text evidence="1">Belongs to the UPF0758 family.</text>
</comment>
<gene>
    <name evidence="8" type="ORF">LMG032447_00617</name>
</gene>
<evidence type="ECO:0000313" key="8">
    <source>
        <dbReference type="EMBL" id="CAH1852590.1"/>
    </source>
</evidence>
<dbReference type="PANTHER" id="PTHR30471:SF3">
    <property type="entry name" value="UPF0758 PROTEIN YEES-RELATED"/>
    <property type="match status" value="1"/>
</dbReference>
<feature type="domain" description="MPN" evidence="7">
    <location>
        <begin position="73"/>
        <end position="198"/>
    </location>
</feature>
<evidence type="ECO:0000256" key="1">
    <source>
        <dbReference type="ARBA" id="ARBA00010243"/>
    </source>
</evidence>
<sequence>MILAQVQQFYESLGHHPRHELDTFQRYFPHDYSLNEIDDETAQAFIAHNPVANQALLLGINIGQQVIKARRPQLLSAQHSATFGHFAQKEIGGQAQEQLCVAMVDTQLNVIGWEVVFVGTLTQVTASPREIFQRALKANAYAILMVHNHPSGNVHPSAHDLSFSQKLFQLGKTMNLPLLDSFIVSQQDYWSMVENQQLERLA</sequence>
<dbReference type="Gene3D" id="3.40.140.10">
    <property type="entry name" value="Cytidine Deaminase, domain 2"/>
    <property type="match status" value="1"/>
</dbReference>
<name>A0ABM9D158_9LACO</name>
<protein>
    <recommendedName>
        <fullName evidence="7">MPN domain-containing protein</fullName>
    </recommendedName>
</protein>
<evidence type="ECO:0000259" key="7">
    <source>
        <dbReference type="PROSITE" id="PS50249"/>
    </source>
</evidence>
<evidence type="ECO:0000256" key="3">
    <source>
        <dbReference type="ARBA" id="ARBA00022723"/>
    </source>
</evidence>
<comment type="caution">
    <text evidence="8">The sequence shown here is derived from an EMBL/GenBank/DDBJ whole genome shotgun (WGS) entry which is preliminary data.</text>
</comment>
<evidence type="ECO:0000313" key="9">
    <source>
        <dbReference type="Proteomes" id="UP000838102"/>
    </source>
</evidence>
<dbReference type="InterPro" id="IPR001405">
    <property type="entry name" value="UPF0758"/>
</dbReference>
<dbReference type="RefSeq" id="WP_248706033.1">
    <property type="nucleotide sequence ID" value="NZ_CAKOET010000002.1"/>
</dbReference>
<keyword evidence="5" id="KW-0862">Zinc</keyword>
<evidence type="ECO:0000256" key="6">
    <source>
        <dbReference type="ARBA" id="ARBA00023049"/>
    </source>
</evidence>
<keyword evidence="2" id="KW-0645">Protease</keyword>
<keyword evidence="6" id="KW-0482">Metalloprotease</keyword>